<evidence type="ECO:0000256" key="3">
    <source>
        <dbReference type="SAM" id="MobiDB-lite"/>
    </source>
</evidence>
<name>A0A9P8VQF3_9HYPO</name>
<dbReference type="AlphaFoldDB" id="A0A9P8VQF3"/>
<sequence>MPGPKRKPAVDAKVSPITACDYCRKKKKRCSKELPKCSNCVPWPGPCVYSSETTRSTVDEPAEAKLIQMQRPETESRHGSAPSKTSQVQASPNLALEEGSFNTDRVFLSSDGTECFVSAANTLSSASPLAHKDRSDTTVLSQEAIQVLLNSFTNLQVNEIDDHSPPKTSDLFYLPEESAANSLARQVHDVLSYGNFMFLMPGIHDIEQALLNPTGAEPRGRVLLANHILHAISASLDADSTAAKAFCWNVHAALNDATLFLKPCEENLQALFTLAVHGEDRFACPNLSWMLVGQATQQAKAIGLHLPRPGAESDYQRRLSLFWSLFIVDKSVSLAFGRPEFLEAAHYQSTPLPDSRHLDGFSPHAGKGQASTSNNGFGRCFFLSNVALAKYISRYNNSIRRGSWDEAQAFRQDLELWFEQTTAELDTKMKAETNLSDASIKEMEMGIRTLKFQFFHLVVMLLRNLGAHEERACAISRMGLSMLPGLVSNSSGVYNGIVWQLLYYPFTPFLVLFQRLLHCDVSARSEEDLQLMEGMVSYYVDMSHNLGPLQNLASKLGETAQVFFRLAKQISDQKKQPNIGTIQYEEVERFFNSYLIMRSITMDTQVQPTTNAWPTEQISEPMRCDTVEGIDWFSWETHDVPIFPFV</sequence>
<feature type="domain" description="Zn(2)-C6 fungal-type" evidence="4">
    <location>
        <begin position="19"/>
        <end position="49"/>
    </location>
</feature>
<keyword evidence="2" id="KW-0539">Nucleus</keyword>
<dbReference type="Pfam" id="PF00172">
    <property type="entry name" value="Zn_clus"/>
    <property type="match status" value="1"/>
</dbReference>
<keyword evidence="6" id="KW-1185">Reference proteome</keyword>
<dbReference type="Gene3D" id="4.10.240.10">
    <property type="entry name" value="Zn(2)-C6 fungal-type DNA-binding domain"/>
    <property type="match status" value="1"/>
</dbReference>
<dbReference type="SMART" id="SM00066">
    <property type="entry name" value="GAL4"/>
    <property type="match status" value="1"/>
</dbReference>
<dbReference type="InterPro" id="IPR001138">
    <property type="entry name" value="Zn2Cys6_DnaBD"/>
</dbReference>
<organism evidence="5 6">
    <name type="scientific">Thelonectria olida</name>
    <dbReference type="NCBI Taxonomy" id="1576542"/>
    <lineage>
        <taxon>Eukaryota</taxon>
        <taxon>Fungi</taxon>
        <taxon>Dikarya</taxon>
        <taxon>Ascomycota</taxon>
        <taxon>Pezizomycotina</taxon>
        <taxon>Sordariomycetes</taxon>
        <taxon>Hypocreomycetidae</taxon>
        <taxon>Hypocreales</taxon>
        <taxon>Nectriaceae</taxon>
        <taxon>Thelonectria</taxon>
    </lineage>
</organism>
<evidence type="ECO:0000256" key="2">
    <source>
        <dbReference type="ARBA" id="ARBA00023242"/>
    </source>
</evidence>
<evidence type="ECO:0000313" key="6">
    <source>
        <dbReference type="Proteomes" id="UP000777438"/>
    </source>
</evidence>
<accession>A0A9P8VQF3</accession>
<dbReference type="Pfam" id="PF04082">
    <property type="entry name" value="Fungal_trans"/>
    <property type="match status" value="1"/>
</dbReference>
<dbReference type="InterPro" id="IPR007219">
    <property type="entry name" value="XnlR_reg_dom"/>
</dbReference>
<dbReference type="GO" id="GO:0006351">
    <property type="term" value="P:DNA-templated transcription"/>
    <property type="evidence" value="ECO:0007669"/>
    <property type="project" value="InterPro"/>
</dbReference>
<dbReference type="PANTHER" id="PTHR46910">
    <property type="entry name" value="TRANSCRIPTION FACTOR PDR1"/>
    <property type="match status" value="1"/>
</dbReference>
<dbReference type="CDD" id="cd12148">
    <property type="entry name" value="fungal_TF_MHR"/>
    <property type="match status" value="1"/>
</dbReference>
<dbReference type="InterPro" id="IPR036864">
    <property type="entry name" value="Zn2-C6_fun-type_DNA-bd_sf"/>
</dbReference>
<dbReference type="PANTHER" id="PTHR46910:SF5">
    <property type="entry name" value="ZN(II)2CYS6 TRANSCRIPTION FACTOR (EUROFUNG)"/>
    <property type="match status" value="1"/>
</dbReference>
<keyword evidence="1" id="KW-0479">Metal-binding</keyword>
<gene>
    <name evidence="5" type="ORF">B0T10DRAFT_259362</name>
</gene>
<dbReference type="GO" id="GO:0003677">
    <property type="term" value="F:DNA binding"/>
    <property type="evidence" value="ECO:0007669"/>
    <property type="project" value="InterPro"/>
</dbReference>
<dbReference type="GO" id="GO:0008270">
    <property type="term" value="F:zinc ion binding"/>
    <property type="evidence" value="ECO:0007669"/>
    <property type="project" value="InterPro"/>
</dbReference>
<proteinExistence type="predicted"/>
<dbReference type="OrthoDB" id="103819at2759"/>
<dbReference type="PROSITE" id="PS50048">
    <property type="entry name" value="ZN2_CY6_FUNGAL_2"/>
    <property type="match status" value="1"/>
</dbReference>
<protein>
    <recommendedName>
        <fullName evidence="4">Zn(2)-C6 fungal-type domain-containing protein</fullName>
    </recommendedName>
</protein>
<dbReference type="EMBL" id="JAGPYM010000050">
    <property type="protein sequence ID" value="KAH6871778.1"/>
    <property type="molecule type" value="Genomic_DNA"/>
</dbReference>
<evidence type="ECO:0000313" key="5">
    <source>
        <dbReference type="EMBL" id="KAH6871778.1"/>
    </source>
</evidence>
<evidence type="ECO:0000259" key="4">
    <source>
        <dbReference type="PROSITE" id="PS50048"/>
    </source>
</evidence>
<evidence type="ECO:0000256" key="1">
    <source>
        <dbReference type="ARBA" id="ARBA00022723"/>
    </source>
</evidence>
<dbReference type="GO" id="GO:0000981">
    <property type="term" value="F:DNA-binding transcription factor activity, RNA polymerase II-specific"/>
    <property type="evidence" value="ECO:0007669"/>
    <property type="project" value="InterPro"/>
</dbReference>
<comment type="caution">
    <text evidence="5">The sequence shown here is derived from an EMBL/GenBank/DDBJ whole genome shotgun (WGS) entry which is preliminary data.</text>
</comment>
<reference evidence="5 6" key="1">
    <citation type="journal article" date="2021" name="Nat. Commun.">
        <title>Genetic determinants of endophytism in the Arabidopsis root mycobiome.</title>
        <authorList>
            <person name="Mesny F."/>
            <person name="Miyauchi S."/>
            <person name="Thiergart T."/>
            <person name="Pickel B."/>
            <person name="Atanasova L."/>
            <person name="Karlsson M."/>
            <person name="Huettel B."/>
            <person name="Barry K.W."/>
            <person name="Haridas S."/>
            <person name="Chen C."/>
            <person name="Bauer D."/>
            <person name="Andreopoulos W."/>
            <person name="Pangilinan J."/>
            <person name="LaButti K."/>
            <person name="Riley R."/>
            <person name="Lipzen A."/>
            <person name="Clum A."/>
            <person name="Drula E."/>
            <person name="Henrissat B."/>
            <person name="Kohler A."/>
            <person name="Grigoriev I.V."/>
            <person name="Martin F.M."/>
            <person name="Hacquard S."/>
        </authorList>
    </citation>
    <scope>NUCLEOTIDE SEQUENCE [LARGE SCALE GENOMIC DNA]</scope>
    <source>
        <strain evidence="5 6">MPI-CAGE-CH-0241</strain>
    </source>
</reference>
<feature type="region of interest" description="Disordered" evidence="3">
    <location>
        <begin position="69"/>
        <end position="94"/>
    </location>
</feature>
<feature type="compositionally biased region" description="Polar residues" evidence="3">
    <location>
        <begin position="82"/>
        <end position="92"/>
    </location>
</feature>
<dbReference type="Proteomes" id="UP000777438">
    <property type="component" value="Unassembled WGS sequence"/>
</dbReference>
<dbReference type="SMART" id="SM00906">
    <property type="entry name" value="Fungal_trans"/>
    <property type="match status" value="1"/>
</dbReference>
<dbReference type="PROSITE" id="PS00463">
    <property type="entry name" value="ZN2_CY6_FUNGAL_1"/>
    <property type="match status" value="1"/>
</dbReference>
<dbReference type="InterPro" id="IPR050987">
    <property type="entry name" value="AtrR-like"/>
</dbReference>
<dbReference type="SUPFAM" id="SSF57701">
    <property type="entry name" value="Zn2/Cys6 DNA-binding domain"/>
    <property type="match status" value="1"/>
</dbReference>